<accession>A0A2A9F8H1</accession>
<evidence type="ECO:0000313" key="2">
    <source>
        <dbReference type="Proteomes" id="UP000243542"/>
    </source>
</evidence>
<dbReference type="InterPro" id="IPR019587">
    <property type="entry name" value="Polyketide_cyclase/dehydratase"/>
</dbReference>
<reference evidence="1 2" key="1">
    <citation type="submission" date="2017-10" db="EMBL/GenBank/DDBJ databases">
        <title>Sequencing the genomes of 1000 actinobacteria strains.</title>
        <authorList>
            <person name="Klenk H.-P."/>
        </authorList>
    </citation>
    <scope>NUCLEOTIDE SEQUENCE [LARGE SCALE GENOMIC DNA]</scope>
    <source>
        <strain evidence="1 2">DSM 46092</strain>
    </source>
</reference>
<proteinExistence type="predicted"/>
<keyword evidence="2" id="KW-1185">Reference proteome</keyword>
<dbReference type="SUPFAM" id="SSF55961">
    <property type="entry name" value="Bet v1-like"/>
    <property type="match status" value="1"/>
</dbReference>
<name>A0A2A9F8H1_9PSEU</name>
<dbReference type="AlphaFoldDB" id="A0A2A9F8H1"/>
<protein>
    <recommendedName>
        <fullName evidence="3">Polyketide cyclase/dehydrase/lipid transport protein</fullName>
    </recommendedName>
</protein>
<dbReference type="InterPro" id="IPR023393">
    <property type="entry name" value="START-like_dom_sf"/>
</dbReference>
<evidence type="ECO:0000313" key="1">
    <source>
        <dbReference type="EMBL" id="PFG47106.1"/>
    </source>
</evidence>
<gene>
    <name evidence="1" type="ORF">ATK36_2125</name>
</gene>
<sequence>MPEILLRHEFPVAAPPAAVAVHLSDPDNYVGLSPLVVAVRQVTHGPGPTRYVAVERFRFLGFLRYDNRIAVTLNVEGSEAVHGRVVSPGGVRIDYRFALRPNDTGTDVTDTLHLHAPFGLLRFAATRAREVQLARGGILADRMANATPGCRQSRCEGTCADCADCGGL</sequence>
<dbReference type="Gene3D" id="3.30.530.20">
    <property type="match status" value="1"/>
</dbReference>
<dbReference type="Proteomes" id="UP000243542">
    <property type="component" value="Unassembled WGS sequence"/>
</dbReference>
<organism evidence="1 2">
    <name type="scientific">Amycolatopsis sulphurea</name>
    <dbReference type="NCBI Taxonomy" id="76022"/>
    <lineage>
        <taxon>Bacteria</taxon>
        <taxon>Bacillati</taxon>
        <taxon>Actinomycetota</taxon>
        <taxon>Actinomycetes</taxon>
        <taxon>Pseudonocardiales</taxon>
        <taxon>Pseudonocardiaceae</taxon>
        <taxon>Amycolatopsis</taxon>
    </lineage>
</organism>
<evidence type="ECO:0008006" key="3">
    <source>
        <dbReference type="Google" id="ProtNLM"/>
    </source>
</evidence>
<dbReference type="RefSeq" id="WP_098511064.1">
    <property type="nucleotide sequence ID" value="NZ_JBIAKZ010000015.1"/>
</dbReference>
<comment type="caution">
    <text evidence="1">The sequence shown here is derived from an EMBL/GenBank/DDBJ whole genome shotgun (WGS) entry which is preliminary data.</text>
</comment>
<dbReference type="EMBL" id="PDJK01000002">
    <property type="protein sequence ID" value="PFG47106.1"/>
    <property type="molecule type" value="Genomic_DNA"/>
</dbReference>
<dbReference type="Pfam" id="PF10604">
    <property type="entry name" value="Polyketide_cyc2"/>
    <property type="match status" value="1"/>
</dbReference>